<comment type="caution">
    <text evidence="10">The sequence shown here is derived from an EMBL/GenBank/DDBJ whole genome shotgun (WGS) entry which is preliminary data.</text>
</comment>
<dbReference type="PANTHER" id="PTHR30069">
    <property type="entry name" value="TONB-DEPENDENT OUTER MEMBRANE RECEPTOR"/>
    <property type="match status" value="1"/>
</dbReference>
<evidence type="ECO:0000313" key="11">
    <source>
        <dbReference type="Proteomes" id="UP001501411"/>
    </source>
</evidence>
<dbReference type="InterPro" id="IPR012910">
    <property type="entry name" value="Plug_dom"/>
</dbReference>
<gene>
    <name evidence="10" type="ORF">GCM10023231_28390</name>
</gene>
<dbReference type="PANTHER" id="PTHR30069:SF29">
    <property type="entry name" value="HEMOGLOBIN AND HEMOGLOBIN-HAPTOGLOBIN-BINDING PROTEIN 1-RELATED"/>
    <property type="match status" value="1"/>
</dbReference>
<keyword evidence="10" id="KW-0675">Receptor</keyword>
<evidence type="ECO:0000259" key="9">
    <source>
        <dbReference type="Pfam" id="PF07715"/>
    </source>
</evidence>
<comment type="similarity">
    <text evidence="8">Belongs to the TonB-dependent receptor family.</text>
</comment>
<dbReference type="SUPFAM" id="SSF56935">
    <property type="entry name" value="Porins"/>
    <property type="match status" value="1"/>
</dbReference>
<keyword evidence="7 8" id="KW-0998">Cell outer membrane</keyword>
<comment type="subcellular location">
    <subcellularLocation>
        <location evidence="1 8">Cell outer membrane</location>
        <topology evidence="1 8">Multi-pass membrane protein</topology>
    </subcellularLocation>
</comment>
<keyword evidence="2 8" id="KW-0813">Transport</keyword>
<keyword evidence="4 8" id="KW-0812">Transmembrane</keyword>
<dbReference type="EMBL" id="BAABIQ010000039">
    <property type="protein sequence ID" value="GAA4798063.1"/>
    <property type="molecule type" value="Genomic_DNA"/>
</dbReference>
<dbReference type="SUPFAM" id="SSF49464">
    <property type="entry name" value="Carboxypeptidase regulatory domain-like"/>
    <property type="match status" value="1"/>
</dbReference>
<reference evidence="11" key="1">
    <citation type="journal article" date="2019" name="Int. J. Syst. Evol. Microbiol.">
        <title>The Global Catalogue of Microorganisms (GCM) 10K type strain sequencing project: providing services to taxonomists for standard genome sequencing and annotation.</title>
        <authorList>
            <consortium name="The Broad Institute Genomics Platform"/>
            <consortium name="The Broad Institute Genome Sequencing Center for Infectious Disease"/>
            <person name="Wu L."/>
            <person name="Ma J."/>
        </authorList>
    </citation>
    <scope>NUCLEOTIDE SEQUENCE [LARGE SCALE GENOMIC DNA]</scope>
    <source>
        <strain evidence="11">JCM 18200</strain>
    </source>
</reference>
<dbReference type="InterPro" id="IPR036942">
    <property type="entry name" value="Beta-barrel_TonB_sf"/>
</dbReference>
<evidence type="ECO:0000256" key="6">
    <source>
        <dbReference type="ARBA" id="ARBA00023136"/>
    </source>
</evidence>
<feature type="domain" description="TonB-dependent receptor plug" evidence="9">
    <location>
        <begin position="108"/>
        <end position="209"/>
    </location>
</feature>
<protein>
    <submittedName>
        <fullName evidence="10">TonB-dependent receptor</fullName>
    </submittedName>
</protein>
<proteinExistence type="inferred from homology"/>
<dbReference type="InterPro" id="IPR008969">
    <property type="entry name" value="CarboxyPept-like_regulatory"/>
</dbReference>
<keyword evidence="11" id="KW-1185">Reference proteome</keyword>
<keyword evidence="3 8" id="KW-1134">Transmembrane beta strand</keyword>
<evidence type="ECO:0000256" key="2">
    <source>
        <dbReference type="ARBA" id="ARBA00022448"/>
    </source>
</evidence>
<dbReference type="Pfam" id="PF13715">
    <property type="entry name" value="CarbopepD_reg_2"/>
    <property type="match status" value="1"/>
</dbReference>
<sequence length="776" mass="88083">MFSWAQSNQLSVTGIVYNEVKEPLVSASIHFPALNKTTVTDANGHFELALPPGTFSIKISELGYVPLETSILVSQQNKQFTFTLKTDTAMLEGATVFGYSQTHEINRQAYHVSAVDAQKLHNSTLDIAHVLDRVPGARLRETGGVGSDVDFSISGFSGKRVKFFLDGVPMDYFGPSFQINAIPINFAERVEVYKGVIPVWLGSDALGGAVNIVTGNKLKNFLDVSYAYGSFNTHRSYINGAFTSKNGFTFRLNAFQNYSDNDYNVTVDAADIHTGAYYPNTTVRRFHDKYHNETGIVQVGFVDKKWADQLLAGITLGQYYKEIQTGARIIAVFGAWHTRGNIVMPTLKYQKKDLFTKGLDVAFNANYNFGEEQNIDTVHARYGWLGDSVTLRGKGGENWYSWYKYRNNVASTSATATYKIGNKHFFALNHVYTHFDRKGTNAVDPDDVLNRIPQQTNKHVVGLSYQYAVSEKWSATIFGKYLRQNGHTTLVETDFSRPLDTVYNDAYVDLNKFGYGFATTYFIDPDLQLKFSYEKTNRLPEAEDWFGDVMNKDGNWNLKPESSNNFNLGASYTIPFGDHRLYTSATGIYYYAQDFIYYSPLSSNPNKLYPDNLFDVSSMGVESEVRYSYKRLLTAGISLTYQNIRDQQKYRIDLPNVLSSTYKNRIPNIPYSYGNADVTLYLNNVLQDADKLSVGYNLLYVHDFYLYWESEGKKDTKRTIPTQIAHDANMVYTFKNGRYNIALECKNLTDSKLYDNFSLQKPGRSFTMKLRYFLSN</sequence>
<accession>A0ABP9BNR1</accession>
<evidence type="ECO:0000256" key="8">
    <source>
        <dbReference type="PROSITE-ProRule" id="PRU01360"/>
    </source>
</evidence>
<evidence type="ECO:0000256" key="4">
    <source>
        <dbReference type="ARBA" id="ARBA00022692"/>
    </source>
</evidence>
<evidence type="ECO:0000256" key="7">
    <source>
        <dbReference type="ARBA" id="ARBA00023237"/>
    </source>
</evidence>
<dbReference type="InterPro" id="IPR037066">
    <property type="entry name" value="Plug_dom_sf"/>
</dbReference>
<dbReference type="Pfam" id="PF07715">
    <property type="entry name" value="Plug"/>
    <property type="match status" value="1"/>
</dbReference>
<dbReference type="PROSITE" id="PS52016">
    <property type="entry name" value="TONB_DEPENDENT_REC_3"/>
    <property type="match status" value="1"/>
</dbReference>
<evidence type="ECO:0000313" key="10">
    <source>
        <dbReference type="EMBL" id="GAA4798063.1"/>
    </source>
</evidence>
<evidence type="ECO:0000256" key="1">
    <source>
        <dbReference type="ARBA" id="ARBA00004571"/>
    </source>
</evidence>
<evidence type="ECO:0000256" key="3">
    <source>
        <dbReference type="ARBA" id="ARBA00022452"/>
    </source>
</evidence>
<evidence type="ECO:0000256" key="5">
    <source>
        <dbReference type="ARBA" id="ARBA00022729"/>
    </source>
</evidence>
<organism evidence="10 11">
    <name type="scientific">Olivibacter ginsenosidimutans</name>
    <dbReference type="NCBI Taxonomy" id="1176537"/>
    <lineage>
        <taxon>Bacteria</taxon>
        <taxon>Pseudomonadati</taxon>
        <taxon>Bacteroidota</taxon>
        <taxon>Sphingobacteriia</taxon>
        <taxon>Sphingobacteriales</taxon>
        <taxon>Sphingobacteriaceae</taxon>
        <taxon>Olivibacter</taxon>
    </lineage>
</organism>
<keyword evidence="5" id="KW-0732">Signal</keyword>
<name>A0ABP9BNR1_9SPHI</name>
<dbReference type="InterPro" id="IPR039426">
    <property type="entry name" value="TonB-dep_rcpt-like"/>
</dbReference>
<dbReference type="Gene3D" id="2.40.170.20">
    <property type="entry name" value="TonB-dependent receptor, beta-barrel domain"/>
    <property type="match status" value="1"/>
</dbReference>
<keyword evidence="6 8" id="KW-0472">Membrane</keyword>
<dbReference type="Gene3D" id="2.170.130.10">
    <property type="entry name" value="TonB-dependent receptor, plug domain"/>
    <property type="match status" value="1"/>
</dbReference>
<dbReference type="Gene3D" id="2.60.40.1120">
    <property type="entry name" value="Carboxypeptidase-like, regulatory domain"/>
    <property type="match status" value="1"/>
</dbReference>
<dbReference type="Proteomes" id="UP001501411">
    <property type="component" value="Unassembled WGS sequence"/>
</dbReference>